<organism evidence="1 2">
    <name type="scientific">Ovis ammon polii x Ovis aries</name>
    <dbReference type="NCBI Taxonomy" id="2918886"/>
    <lineage>
        <taxon>Eukaryota</taxon>
        <taxon>Metazoa</taxon>
        <taxon>Chordata</taxon>
        <taxon>Craniata</taxon>
        <taxon>Vertebrata</taxon>
        <taxon>Euteleostomi</taxon>
        <taxon>Mammalia</taxon>
        <taxon>Eutheria</taxon>
        <taxon>Laurasiatheria</taxon>
        <taxon>Artiodactyla</taxon>
        <taxon>Ruminantia</taxon>
        <taxon>Pecora</taxon>
        <taxon>Bovidae</taxon>
        <taxon>Caprinae</taxon>
        <taxon>Ovis</taxon>
    </lineage>
</organism>
<proteinExistence type="predicted"/>
<dbReference type="Proteomes" id="UP001057279">
    <property type="component" value="Linkage Group LG10"/>
</dbReference>
<comment type="caution">
    <text evidence="1">The sequence shown here is derived from an EMBL/GenBank/DDBJ whole genome shotgun (WGS) entry which is preliminary data.</text>
</comment>
<keyword evidence="2" id="KW-1185">Reference proteome</keyword>
<gene>
    <name evidence="1" type="ORF">MJG53_010042</name>
</gene>
<reference evidence="1" key="1">
    <citation type="submission" date="2022-03" db="EMBL/GenBank/DDBJ databases">
        <title>Genomic analyses of argali, domestic sheep and their hybrids provide insights into chromosomal evolution, heterosis and genetic basis of agronomic traits.</title>
        <authorList>
            <person name="Li M."/>
        </authorList>
    </citation>
    <scope>NUCLEOTIDE SEQUENCE</scope>
    <source>
        <strain evidence="1">F1 hybrid</strain>
    </source>
</reference>
<protein>
    <submittedName>
        <fullName evidence="1">Uncharacterized protein</fullName>
    </submittedName>
</protein>
<accession>A0ACB9UV99</accession>
<evidence type="ECO:0000313" key="2">
    <source>
        <dbReference type="Proteomes" id="UP001057279"/>
    </source>
</evidence>
<name>A0ACB9UV99_9CETA</name>
<dbReference type="EMBL" id="CM043035">
    <property type="protein sequence ID" value="KAI4581599.1"/>
    <property type="molecule type" value="Genomic_DNA"/>
</dbReference>
<evidence type="ECO:0000313" key="1">
    <source>
        <dbReference type="EMBL" id="KAI4581599.1"/>
    </source>
</evidence>
<sequence length="191" mass="21860">MTLNRLQGKRRGVSVPSMCKPSSMSPCHFNPNPLVRRLELYAAFWVQRPILPRAVSFPRKLEWTRSVSKGKRLAVSVTQNSTWKLILHKTLELSRKGFRNHLVQLLHVTGNMQTSDKLGHSFIAFPHNCFIERGTRKTMEPCRYKAAPCRILIIYILPANRALIRFLRIGLSLKSSLDCAFASIAFLDLML</sequence>